<dbReference type="InterPro" id="IPR025554">
    <property type="entry name" value="DUF4140"/>
</dbReference>
<dbReference type="InterPro" id="IPR037291">
    <property type="entry name" value="DUF4139"/>
</dbReference>
<feature type="domain" description="DUF4139" evidence="3">
    <location>
        <begin position="219"/>
        <end position="739"/>
    </location>
</feature>
<protein>
    <recommendedName>
        <fullName evidence="7">Aspartate ammonia-lyase</fullName>
    </recommendedName>
</protein>
<evidence type="ECO:0000256" key="1">
    <source>
        <dbReference type="SAM" id="Coils"/>
    </source>
</evidence>
<name>A0A0C1ZEG0_9BACT</name>
<evidence type="ECO:0000313" key="6">
    <source>
        <dbReference type="Proteomes" id="UP000031599"/>
    </source>
</evidence>
<dbReference type="AlphaFoldDB" id="A0A0C1ZEG0"/>
<sequence length="752" mass="81862">MHLRMTENLSSRVRAVTIYRRGAMVTRAAELVREGPEFPARVQLIGLPLALDDSSIRVEVETDDPGLAPIAGDLRVTLSVPTNDPELPPPSNEELDRAQLELDLAIEARTQLTRAKGRLAGLQGLGRGQPEEGKAPAPSPTAARLQLLAFRRERGEQLGKAIDAAYEQVRVAKERLETLRERERTASSQRNARTHELRKAAILELDHCTGPKLVSRVRVKLHYFVPGARWAPAYTIRLDHPMRAATLEMRAMVGQSTGEDWHDVALTLSTASPQQWTELPELKSRRIGRRQPPPAKTGWRPPPVGASELYRDYDHGLGESPSEPPLAEVSSATAVLDDEYAPSDRAEELVMPAPMPPPSMPPPSAMGAPKAKKPAPEGRGRSRRASDLQGMPPGAPPQHVMPAPLRSKSGGFGALVGGAIDGITSAFSADETAIMASGGGRGSIPPGANAFGPEPELLAGRDLLDYGRLRLLPASTSRRGALRRIDLRVQYQQLCVEQLRVDVAIEQISEAVAWAELLDTEHAPEGHHWPNTEGGFDYAYVAEAPIDLASTGVFTSLPIDLREAEATPRYVSVPRESQDVFRIVSLRNPLAAPLLAGPADVYVAGKFALTSSVELTPIDGRIELGLGVEQAIKIARNVSFSEDSSGMFKRQIGLTHTLNLEVQNHLGNPATVEIRERLPVPAKALVDDISIQVENVSPQWEDYDPKAAQPRLEGGRMWKIEVPANGKRELTATWVVTIPTNHELIGGNRRET</sequence>
<feature type="compositionally biased region" description="Basic and acidic residues" evidence="2">
    <location>
        <begin position="374"/>
        <end position="386"/>
    </location>
</feature>
<evidence type="ECO:0000256" key="2">
    <source>
        <dbReference type="SAM" id="MobiDB-lite"/>
    </source>
</evidence>
<proteinExistence type="predicted"/>
<dbReference type="Proteomes" id="UP000031599">
    <property type="component" value="Unassembled WGS sequence"/>
</dbReference>
<feature type="compositionally biased region" description="Pro residues" evidence="2">
    <location>
        <begin position="291"/>
        <end position="304"/>
    </location>
</feature>
<dbReference type="Pfam" id="PF13598">
    <property type="entry name" value="DUF4139"/>
    <property type="match status" value="1"/>
</dbReference>
<evidence type="ECO:0000259" key="4">
    <source>
        <dbReference type="Pfam" id="PF13600"/>
    </source>
</evidence>
<comment type="caution">
    <text evidence="5">The sequence shown here is derived from an EMBL/GenBank/DDBJ whole genome shotgun (WGS) entry which is preliminary data.</text>
</comment>
<feature type="region of interest" description="Disordered" evidence="2">
    <location>
        <begin position="349"/>
        <end position="398"/>
    </location>
</feature>
<dbReference type="PANTHER" id="PTHR31005">
    <property type="entry name" value="DUF4139 DOMAIN-CONTAINING PROTEIN"/>
    <property type="match status" value="1"/>
</dbReference>
<feature type="domain" description="DUF4140" evidence="4">
    <location>
        <begin position="16"/>
        <end position="116"/>
    </location>
</feature>
<dbReference type="InterPro" id="IPR011935">
    <property type="entry name" value="CHP02231"/>
</dbReference>
<dbReference type="EMBL" id="JMCC02000043">
    <property type="protein sequence ID" value="KIG16059.1"/>
    <property type="molecule type" value="Genomic_DNA"/>
</dbReference>
<keyword evidence="1" id="KW-0175">Coiled coil</keyword>
<dbReference type="PANTHER" id="PTHR31005:SF8">
    <property type="entry name" value="DUF4139 DOMAIN-CONTAINING PROTEIN"/>
    <property type="match status" value="1"/>
</dbReference>
<organism evidence="5 6">
    <name type="scientific">Enhygromyxa salina</name>
    <dbReference type="NCBI Taxonomy" id="215803"/>
    <lineage>
        <taxon>Bacteria</taxon>
        <taxon>Pseudomonadati</taxon>
        <taxon>Myxococcota</taxon>
        <taxon>Polyangia</taxon>
        <taxon>Nannocystales</taxon>
        <taxon>Nannocystaceae</taxon>
        <taxon>Enhygromyxa</taxon>
    </lineage>
</organism>
<evidence type="ECO:0000259" key="3">
    <source>
        <dbReference type="Pfam" id="PF13598"/>
    </source>
</evidence>
<reference evidence="5 6" key="1">
    <citation type="submission" date="2014-12" db="EMBL/GenBank/DDBJ databases">
        <title>Genome assembly of Enhygromyxa salina DSM 15201.</title>
        <authorList>
            <person name="Sharma G."/>
            <person name="Subramanian S."/>
        </authorList>
    </citation>
    <scope>NUCLEOTIDE SEQUENCE [LARGE SCALE GENOMIC DNA]</scope>
    <source>
        <strain evidence="5 6">DSM 15201</strain>
    </source>
</reference>
<accession>A0A0C1ZEG0</accession>
<gene>
    <name evidence="5" type="ORF">DB30_04931</name>
</gene>
<feature type="region of interest" description="Disordered" evidence="2">
    <location>
        <begin position="284"/>
        <end position="329"/>
    </location>
</feature>
<feature type="coiled-coil region" evidence="1">
    <location>
        <begin position="162"/>
        <end position="189"/>
    </location>
</feature>
<feature type="region of interest" description="Disordered" evidence="2">
    <location>
        <begin position="121"/>
        <end position="140"/>
    </location>
</feature>
<evidence type="ECO:0000313" key="5">
    <source>
        <dbReference type="EMBL" id="KIG16059.1"/>
    </source>
</evidence>
<feature type="compositionally biased region" description="Pro residues" evidence="2">
    <location>
        <begin position="353"/>
        <end position="364"/>
    </location>
</feature>
<evidence type="ECO:0008006" key="7">
    <source>
        <dbReference type="Google" id="ProtNLM"/>
    </source>
</evidence>
<dbReference type="Pfam" id="PF13600">
    <property type="entry name" value="DUF4140"/>
    <property type="match status" value="1"/>
</dbReference>